<dbReference type="Proteomes" id="UP000249769">
    <property type="component" value="Unassembled WGS sequence"/>
</dbReference>
<sequence>MSHKLVAPWQALTPVPVKGGRQAQALGLKKILPSQRCGPAGFPWQIRGSARLYLRAWPNIFPAAFFDQARRTDAASSQMQKFFLYTRCIFMLIYRFLGEIVTAP</sequence>
<gene>
    <name evidence="1" type="ORF">DI595_21175</name>
</gene>
<dbReference type="EMBL" id="QFOL01000418">
    <property type="protein sequence ID" value="PZP43543.1"/>
    <property type="molecule type" value="Genomic_DNA"/>
</dbReference>
<comment type="caution">
    <text evidence="1">The sequence shown here is derived from an EMBL/GenBank/DDBJ whole genome shotgun (WGS) entry which is preliminary data.</text>
</comment>
<dbReference type="AlphaFoldDB" id="A0A2W5ELY6"/>
<protein>
    <submittedName>
        <fullName evidence="1">Uncharacterized protein</fullName>
    </submittedName>
</protein>
<name>A0A2W5ELY6_9HYPH</name>
<reference evidence="1 2" key="1">
    <citation type="submission" date="2017-08" db="EMBL/GenBank/DDBJ databases">
        <title>Infants hospitalized years apart are colonized by the same room-sourced microbial strains.</title>
        <authorList>
            <person name="Brooks B."/>
            <person name="Olm M.R."/>
            <person name="Firek B.A."/>
            <person name="Baker R."/>
            <person name="Thomas B.C."/>
            <person name="Morowitz M.J."/>
            <person name="Banfield J.F."/>
        </authorList>
    </citation>
    <scope>NUCLEOTIDE SEQUENCE [LARGE SCALE GENOMIC DNA]</scope>
    <source>
        <strain evidence="1">S2_009_000_R2_73</strain>
    </source>
</reference>
<organism evidence="1 2">
    <name type="scientific">Agrobacterium fabrum</name>
    <dbReference type="NCBI Taxonomy" id="1176649"/>
    <lineage>
        <taxon>Bacteria</taxon>
        <taxon>Pseudomonadati</taxon>
        <taxon>Pseudomonadota</taxon>
        <taxon>Alphaproteobacteria</taxon>
        <taxon>Hyphomicrobiales</taxon>
        <taxon>Rhizobiaceae</taxon>
        <taxon>Rhizobium/Agrobacterium group</taxon>
        <taxon>Agrobacterium</taxon>
        <taxon>Agrobacterium tumefaciens complex</taxon>
    </lineage>
</organism>
<proteinExistence type="predicted"/>
<evidence type="ECO:0000313" key="2">
    <source>
        <dbReference type="Proteomes" id="UP000249769"/>
    </source>
</evidence>
<evidence type="ECO:0000313" key="1">
    <source>
        <dbReference type="EMBL" id="PZP43543.1"/>
    </source>
</evidence>
<accession>A0A2W5ELY6</accession>